<dbReference type="GO" id="GO:0043565">
    <property type="term" value="F:sequence-specific DNA binding"/>
    <property type="evidence" value="ECO:0007669"/>
    <property type="project" value="InterPro"/>
</dbReference>
<name>A0A7X1E8Q4_9BACT</name>
<dbReference type="CDD" id="cd02208">
    <property type="entry name" value="cupin_RmlC-like"/>
    <property type="match status" value="1"/>
</dbReference>
<evidence type="ECO:0000259" key="4">
    <source>
        <dbReference type="PROSITE" id="PS01124"/>
    </source>
</evidence>
<dbReference type="Pfam" id="PF12833">
    <property type="entry name" value="HTH_18"/>
    <property type="match status" value="1"/>
</dbReference>
<dbReference type="Pfam" id="PF02311">
    <property type="entry name" value="AraC_binding"/>
    <property type="match status" value="1"/>
</dbReference>
<dbReference type="PROSITE" id="PS00041">
    <property type="entry name" value="HTH_ARAC_FAMILY_1"/>
    <property type="match status" value="1"/>
</dbReference>
<sequence>MVSQAPHQEFVEHEENLPFRTFLHSVRSCAPHSHKDCEFLLTLKGDVQVQSGEGEFIMREGDLCFIPSGQIHMTEGITKNNILVVLQIDTNLARHGDPDFAQRHFKFNKMPQALRKEALENLRALIAEISWEMRMRQTGYRLHCEALAMTLLSTLVRQVPSILGANDDTEGSEDSELGDRLSRIVSYMEAHSSEEISSGQIAEQENVSASYLARLFKSRLACTFSDYLNMLRAKKSLALLAKAEYSILDVAMESGFPNIKSFNTVFKRTFEMTPSEWRRDNKGANIPGIGESAYGRFDKGYAYSLLKRYLPARLKQSL</sequence>
<evidence type="ECO:0000313" key="5">
    <source>
        <dbReference type="EMBL" id="MBC2605032.1"/>
    </source>
</evidence>
<proteinExistence type="predicted"/>
<dbReference type="Proteomes" id="UP000526501">
    <property type="component" value="Unassembled WGS sequence"/>
</dbReference>
<dbReference type="InterPro" id="IPR014710">
    <property type="entry name" value="RmlC-like_jellyroll"/>
</dbReference>
<dbReference type="Gene3D" id="1.10.10.60">
    <property type="entry name" value="Homeodomain-like"/>
    <property type="match status" value="2"/>
</dbReference>
<keyword evidence="2" id="KW-0238">DNA-binding</keyword>
<dbReference type="PROSITE" id="PS01124">
    <property type="entry name" value="HTH_ARAC_FAMILY_2"/>
    <property type="match status" value="1"/>
</dbReference>
<dbReference type="AlphaFoldDB" id="A0A7X1E8Q4"/>
<dbReference type="InterPro" id="IPR018060">
    <property type="entry name" value="HTH_AraC"/>
</dbReference>
<keyword evidence="3" id="KW-0804">Transcription</keyword>
<dbReference type="PANTHER" id="PTHR43280:SF2">
    <property type="entry name" value="HTH-TYPE TRANSCRIPTIONAL REGULATOR EXSA"/>
    <property type="match status" value="1"/>
</dbReference>
<keyword evidence="6" id="KW-1185">Reference proteome</keyword>
<organism evidence="5 6">
    <name type="scientific">Pelagicoccus albus</name>
    <dbReference type="NCBI Taxonomy" id="415222"/>
    <lineage>
        <taxon>Bacteria</taxon>
        <taxon>Pseudomonadati</taxon>
        <taxon>Verrucomicrobiota</taxon>
        <taxon>Opitutia</taxon>
        <taxon>Puniceicoccales</taxon>
        <taxon>Pelagicoccaceae</taxon>
        <taxon>Pelagicoccus</taxon>
    </lineage>
</organism>
<gene>
    <name evidence="5" type="ORF">H5P27_03155</name>
</gene>
<dbReference type="InterPro" id="IPR009057">
    <property type="entry name" value="Homeodomain-like_sf"/>
</dbReference>
<dbReference type="RefSeq" id="WP_185658915.1">
    <property type="nucleotide sequence ID" value="NZ_CAWPOO010000005.1"/>
</dbReference>
<dbReference type="InterPro" id="IPR020449">
    <property type="entry name" value="Tscrpt_reg_AraC-type_HTH"/>
</dbReference>
<dbReference type="EMBL" id="JACHVC010000005">
    <property type="protein sequence ID" value="MBC2605032.1"/>
    <property type="molecule type" value="Genomic_DNA"/>
</dbReference>
<dbReference type="SUPFAM" id="SSF51215">
    <property type="entry name" value="Regulatory protein AraC"/>
    <property type="match status" value="1"/>
</dbReference>
<dbReference type="Gene3D" id="2.60.120.10">
    <property type="entry name" value="Jelly Rolls"/>
    <property type="match status" value="1"/>
</dbReference>
<comment type="caution">
    <text evidence="5">The sequence shown here is derived from an EMBL/GenBank/DDBJ whole genome shotgun (WGS) entry which is preliminary data.</text>
</comment>
<dbReference type="GO" id="GO:0003700">
    <property type="term" value="F:DNA-binding transcription factor activity"/>
    <property type="evidence" value="ECO:0007669"/>
    <property type="project" value="InterPro"/>
</dbReference>
<dbReference type="InterPro" id="IPR018062">
    <property type="entry name" value="HTH_AraC-typ_CS"/>
</dbReference>
<evidence type="ECO:0000313" key="6">
    <source>
        <dbReference type="Proteomes" id="UP000526501"/>
    </source>
</evidence>
<accession>A0A7X1E8Q4</accession>
<keyword evidence="1" id="KW-0805">Transcription regulation</keyword>
<dbReference type="PRINTS" id="PR00032">
    <property type="entry name" value="HTHARAC"/>
</dbReference>
<dbReference type="SUPFAM" id="SSF46689">
    <property type="entry name" value="Homeodomain-like"/>
    <property type="match status" value="2"/>
</dbReference>
<feature type="domain" description="HTH araC/xylS-type" evidence="4">
    <location>
        <begin position="182"/>
        <end position="280"/>
    </location>
</feature>
<protein>
    <submittedName>
        <fullName evidence="5">AraC family transcriptional regulator</fullName>
    </submittedName>
</protein>
<reference evidence="5 6" key="1">
    <citation type="submission" date="2020-07" db="EMBL/GenBank/DDBJ databases">
        <authorList>
            <person name="Feng X."/>
        </authorList>
    </citation>
    <scope>NUCLEOTIDE SEQUENCE [LARGE SCALE GENOMIC DNA]</scope>
    <source>
        <strain evidence="5 6">JCM23202</strain>
    </source>
</reference>
<dbReference type="InterPro" id="IPR003313">
    <property type="entry name" value="AraC-bd"/>
</dbReference>
<evidence type="ECO:0000256" key="3">
    <source>
        <dbReference type="ARBA" id="ARBA00023163"/>
    </source>
</evidence>
<dbReference type="InterPro" id="IPR037923">
    <property type="entry name" value="HTH-like"/>
</dbReference>
<dbReference type="SMART" id="SM00342">
    <property type="entry name" value="HTH_ARAC"/>
    <property type="match status" value="1"/>
</dbReference>
<dbReference type="PANTHER" id="PTHR43280">
    <property type="entry name" value="ARAC-FAMILY TRANSCRIPTIONAL REGULATOR"/>
    <property type="match status" value="1"/>
</dbReference>
<evidence type="ECO:0000256" key="2">
    <source>
        <dbReference type="ARBA" id="ARBA00023125"/>
    </source>
</evidence>
<evidence type="ECO:0000256" key="1">
    <source>
        <dbReference type="ARBA" id="ARBA00023015"/>
    </source>
</evidence>